<dbReference type="AlphaFoldDB" id="A0A5Q4ZLP5"/>
<dbReference type="KEGG" id="pdio:PDMSB3_1573.1"/>
<dbReference type="Proteomes" id="UP000325811">
    <property type="component" value="Chromosome II"/>
</dbReference>
<name>A0A5Q4ZLP5_9BURK</name>
<keyword evidence="3" id="KW-1185">Reference proteome</keyword>
<accession>A0A5Q4ZLP5</accession>
<evidence type="ECO:0000256" key="1">
    <source>
        <dbReference type="SAM" id="MobiDB-lite"/>
    </source>
</evidence>
<reference evidence="2 3" key="1">
    <citation type="submission" date="2019-08" db="EMBL/GenBank/DDBJ databases">
        <authorList>
            <person name="Herpell B J."/>
        </authorList>
    </citation>
    <scope>NUCLEOTIDE SEQUENCE [LARGE SCALE GENOMIC DNA]</scope>
    <source>
        <strain evidence="3">Msb3</strain>
    </source>
</reference>
<evidence type="ECO:0000313" key="3">
    <source>
        <dbReference type="Proteomes" id="UP000325811"/>
    </source>
</evidence>
<feature type="region of interest" description="Disordered" evidence="1">
    <location>
        <begin position="1"/>
        <end position="37"/>
    </location>
</feature>
<gene>
    <name evidence="2" type="ORF">PDMSB3_1573</name>
</gene>
<feature type="compositionally biased region" description="Basic and acidic residues" evidence="1">
    <location>
        <begin position="17"/>
        <end position="37"/>
    </location>
</feature>
<organism evidence="2 3">
    <name type="scientific">Paraburkholderia dioscoreae</name>
    <dbReference type="NCBI Taxonomy" id="2604047"/>
    <lineage>
        <taxon>Bacteria</taxon>
        <taxon>Pseudomonadati</taxon>
        <taxon>Pseudomonadota</taxon>
        <taxon>Betaproteobacteria</taxon>
        <taxon>Burkholderiales</taxon>
        <taxon>Burkholderiaceae</taxon>
        <taxon>Paraburkholderia</taxon>
    </lineage>
</organism>
<sequence length="63" mass="7087">MPAAPFFFRHRNGTIDSRSERHGSAHKSREAMEESVRKRAGEMNLLDLLELALAGRPPARQAD</sequence>
<proteinExistence type="predicted"/>
<protein>
    <submittedName>
        <fullName evidence="2">Uncharacterized protein</fullName>
    </submittedName>
</protein>
<dbReference type="EMBL" id="LR699554">
    <property type="protein sequence ID" value="VVD32857.1"/>
    <property type="molecule type" value="Genomic_DNA"/>
</dbReference>
<evidence type="ECO:0000313" key="2">
    <source>
        <dbReference type="EMBL" id="VVD32857.1"/>
    </source>
</evidence>